<evidence type="ECO:0000256" key="3">
    <source>
        <dbReference type="ARBA" id="ARBA00022741"/>
    </source>
</evidence>
<dbReference type="InterPro" id="IPR003439">
    <property type="entry name" value="ABC_transporter-like_ATP-bd"/>
</dbReference>
<comment type="caution">
    <text evidence="11">The sequence shown here is derived from an EMBL/GenBank/DDBJ whole genome shotgun (WGS) entry which is preliminary data.</text>
</comment>
<protein>
    <submittedName>
        <fullName evidence="11">ABC transporter ATP-binding protein</fullName>
    </submittedName>
</protein>
<feature type="transmembrane region" description="Helical" evidence="8">
    <location>
        <begin position="55"/>
        <end position="77"/>
    </location>
</feature>
<feature type="transmembrane region" description="Helical" evidence="8">
    <location>
        <begin position="172"/>
        <end position="194"/>
    </location>
</feature>
<dbReference type="CDD" id="cd03228">
    <property type="entry name" value="ABCC_MRP_Like"/>
    <property type="match status" value="1"/>
</dbReference>
<keyword evidence="3" id="KW-0547">Nucleotide-binding</keyword>
<evidence type="ECO:0000259" key="9">
    <source>
        <dbReference type="PROSITE" id="PS50893"/>
    </source>
</evidence>
<dbReference type="RefSeq" id="WP_323371438.1">
    <property type="nucleotide sequence ID" value="NZ_VDEQ01000103.1"/>
</dbReference>
<proteinExistence type="predicted"/>
<dbReference type="Proteomes" id="UP000460558">
    <property type="component" value="Unassembled WGS sequence"/>
</dbReference>
<evidence type="ECO:0000313" key="12">
    <source>
        <dbReference type="Proteomes" id="UP000460558"/>
    </source>
</evidence>
<dbReference type="Gene3D" id="3.40.50.300">
    <property type="entry name" value="P-loop containing nucleotide triphosphate hydrolases"/>
    <property type="match status" value="1"/>
</dbReference>
<accession>A0ABW9NS31</accession>
<dbReference type="PROSITE" id="PS00211">
    <property type="entry name" value="ABC_TRANSPORTER_1"/>
    <property type="match status" value="1"/>
</dbReference>
<evidence type="ECO:0000256" key="8">
    <source>
        <dbReference type="SAM" id="Phobius"/>
    </source>
</evidence>
<dbReference type="PROSITE" id="PS50893">
    <property type="entry name" value="ABC_TRANSPORTER_2"/>
    <property type="match status" value="1"/>
</dbReference>
<comment type="subcellular location">
    <subcellularLocation>
        <location evidence="1">Cell membrane</location>
        <topology evidence="1">Multi-pass membrane protein</topology>
    </subcellularLocation>
</comment>
<keyword evidence="4 11" id="KW-0067">ATP-binding</keyword>
<dbReference type="SMART" id="SM00382">
    <property type="entry name" value="AAA"/>
    <property type="match status" value="1"/>
</dbReference>
<keyword evidence="2 8" id="KW-0812">Transmembrane</keyword>
<dbReference type="InterPro" id="IPR036640">
    <property type="entry name" value="ABC1_TM_sf"/>
</dbReference>
<name>A0ABW9NS31_9ACTN</name>
<dbReference type="InterPro" id="IPR011527">
    <property type="entry name" value="ABC1_TM_dom"/>
</dbReference>
<keyword evidence="12" id="KW-1185">Reference proteome</keyword>
<dbReference type="PANTHER" id="PTHR24221:SF646">
    <property type="entry name" value="HAEMOLYSIN SECRETION ATP-BINDING PROTEIN"/>
    <property type="match status" value="1"/>
</dbReference>
<evidence type="ECO:0000256" key="7">
    <source>
        <dbReference type="SAM" id="MobiDB-lite"/>
    </source>
</evidence>
<feature type="domain" description="ABC transmembrane type-1" evidence="10">
    <location>
        <begin position="60"/>
        <end position="345"/>
    </location>
</feature>
<dbReference type="SUPFAM" id="SSF90123">
    <property type="entry name" value="ABC transporter transmembrane region"/>
    <property type="match status" value="1"/>
</dbReference>
<dbReference type="SUPFAM" id="SSF52540">
    <property type="entry name" value="P-loop containing nucleoside triphosphate hydrolases"/>
    <property type="match status" value="1"/>
</dbReference>
<keyword evidence="6 8" id="KW-0472">Membrane</keyword>
<dbReference type="PANTHER" id="PTHR24221">
    <property type="entry name" value="ATP-BINDING CASSETTE SUB-FAMILY B"/>
    <property type="match status" value="1"/>
</dbReference>
<dbReference type="InterPro" id="IPR039421">
    <property type="entry name" value="Type_1_exporter"/>
</dbReference>
<dbReference type="Gene3D" id="1.20.1560.10">
    <property type="entry name" value="ABC transporter type 1, transmembrane domain"/>
    <property type="match status" value="1"/>
</dbReference>
<evidence type="ECO:0000256" key="5">
    <source>
        <dbReference type="ARBA" id="ARBA00022989"/>
    </source>
</evidence>
<evidence type="ECO:0000313" key="11">
    <source>
        <dbReference type="EMBL" id="MQS36055.1"/>
    </source>
</evidence>
<feature type="transmembrane region" description="Helical" evidence="8">
    <location>
        <begin position="288"/>
        <end position="307"/>
    </location>
</feature>
<keyword evidence="5 8" id="KW-1133">Transmembrane helix</keyword>
<evidence type="ECO:0000256" key="4">
    <source>
        <dbReference type="ARBA" id="ARBA00022840"/>
    </source>
</evidence>
<evidence type="ECO:0000256" key="2">
    <source>
        <dbReference type="ARBA" id="ARBA00022692"/>
    </source>
</evidence>
<dbReference type="PROSITE" id="PS50929">
    <property type="entry name" value="ABC_TM1F"/>
    <property type="match status" value="1"/>
</dbReference>
<dbReference type="GO" id="GO:0005524">
    <property type="term" value="F:ATP binding"/>
    <property type="evidence" value="ECO:0007669"/>
    <property type="project" value="UniProtKB-KW"/>
</dbReference>
<dbReference type="EMBL" id="VDEQ01000103">
    <property type="protein sequence ID" value="MQS36055.1"/>
    <property type="molecule type" value="Genomic_DNA"/>
</dbReference>
<evidence type="ECO:0000256" key="1">
    <source>
        <dbReference type="ARBA" id="ARBA00004651"/>
    </source>
</evidence>
<feature type="domain" description="ABC transporter" evidence="9">
    <location>
        <begin position="379"/>
        <end position="631"/>
    </location>
</feature>
<dbReference type="InterPro" id="IPR027417">
    <property type="entry name" value="P-loop_NTPase"/>
</dbReference>
<organism evidence="11 12">
    <name type="scientific">Streptomyces katsurahamanus</name>
    <dbReference type="NCBI Taxonomy" id="2577098"/>
    <lineage>
        <taxon>Bacteria</taxon>
        <taxon>Bacillati</taxon>
        <taxon>Actinomycetota</taxon>
        <taxon>Actinomycetes</taxon>
        <taxon>Kitasatosporales</taxon>
        <taxon>Streptomycetaceae</taxon>
        <taxon>Streptomyces</taxon>
    </lineage>
</organism>
<feature type="region of interest" description="Disordered" evidence="7">
    <location>
        <begin position="1"/>
        <end position="33"/>
    </location>
</feature>
<feature type="transmembrane region" description="Helical" evidence="8">
    <location>
        <begin position="97"/>
        <end position="116"/>
    </location>
</feature>
<evidence type="ECO:0000259" key="10">
    <source>
        <dbReference type="PROSITE" id="PS50929"/>
    </source>
</evidence>
<sequence>MSGARESREEREERTGQEDQDARAGDTARGRTGGARALLSRTAEALALSLRAGPFGCLCSALLATVQGLLPAGIALLTKWLLDRLQHGPAAGGPQPLALVAGLALLTTLYALLPQLSEYVQARLRRGIVLVVQDRLYGAVNRFTGMARFESPAFLDRLRLAQEAAVTAPERITASLFAVVQQSLTVAGLITVLFTISPPMTLITVAAAAPVLLVETALSRERARMTLSLSPRNRRQLFYQRMLLDLAAVKEIRLFGLGGFLLRRMNDETRVINAAEERLDRRALLRQAPLTALGTVIAAGGLAWMILAAADGRFTIGDVSAFIASVSGVQGALVGMLLQGAGAYQALLLLGHFTDVTTAGPDLPVRREPLPTGPLRRGVELDDVWFRYGDDGPWVLRGVSLTIPYGSSLALVGLNGAGKSTLVKLLCRLYDPVRGAIRWDGTDLRDMDPGRLRDRISAVFQDYVEYDFTAADNIGLGDLAHHGELDRIVAAARAADAHDLVSALPRGYATLLSRVFTEGSGEGSGEGEAGVSLSGGQWQRLALARAMMREGRDLLILDEPSAGLDAAAEERVHRRLRAYRAGATSLLISHRLGAVRRADRIAVLEEGRITEAGSHRELMRRAGTYARLFTIQASGYTDAHGPEEAEEAEERC</sequence>
<gene>
    <name evidence="11" type="ORF">FFZ77_10710</name>
</gene>
<reference evidence="11 12" key="1">
    <citation type="submission" date="2019-06" db="EMBL/GenBank/DDBJ databases">
        <title>Comparative genomics and metabolomics analyses of clavulanic acid producing Streptomyces species provides insight into specialized metabolism and evolution of beta-lactam biosynthetic gene clusters.</title>
        <authorList>
            <person name="Moore M.A."/>
            <person name="Cruz-Morales P."/>
            <person name="Barona Gomez F."/>
            <person name="Kapil T."/>
        </authorList>
    </citation>
    <scope>NUCLEOTIDE SEQUENCE [LARGE SCALE GENOMIC DNA]</scope>
    <source>
        <strain evidence="11 12">T-272</strain>
    </source>
</reference>
<dbReference type="InterPro" id="IPR017871">
    <property type="entry name" value="ABC_transporter-like_CS"/>
</dbReference>
<dbReference type="InterPro" id="IPR003593">
    <property type="entry name" value="AAA+_ATPase"/>
</dbReference>
<feature type="transmembrane region" description="Helical" evidence="8">
    <location>
        <begin position="200"/>
        <end position="218"/>
    </location>
</feature>
<dbReference type="Pfam" id="PF00005">
    <property type="entry name" value="ABC_tran"/>
    <property type="match status" value="1"/>
</dbReference>
<feature type="compositionally biased region" description="Basic and acidic residues" evidence="7">
    <location>
        <begin position="1"/>
        <end position="29"/>
    </location>
</feature>
<evidence type="ECO:0000256" key="6">
    <source>
        <dbReference type="ARBA" id="ARBA00023136"/>
    </source>
</evidence>